<dbReference type="AlphaFoldDB" id="A0A8I1FW75"/>
<comment type="caution">
    <text evidence="2">The sequence shown here is derived from an EMBL/GenBank/DDBJ whole genome shotgun (WGS) entry which is preliminary data.</text>
</comment>
<sequence>MLKTAKHQSKNPKRAYEMKVICAAALLGALYCAVVWWFSGLREFVVGGTVFGGFLFGGLAWVLFAFSDASPDFTERMSRFVDNR</sequence>
<dbReference type="RefSeq" id="WP_108184731.1">
    <property type="nucleotide sequence ID" value="NZ_JAEKCZ010000026.1"/>
</dbReference>
<dbReference type="EMBL" id="JAEKCZ010000026">
    <property type="protein sequence ID" value="MBJ2259188.1"/>
    <property type="molecule type" value="Genomic_DNA"/>
</dbReference>
<evidence type="ECO:0000313" key="2">
    <source>
        <dbReference type="EMBL" id="MBJ2259188.1"/>
    </source>
</evidence>
<keyword evidence="1" id="KW-0812">Transmembrane</keyword>
<feature type="transmembrane region" description="Helical" evidence="1">
    <location>
        <begin position="44"/>
        <end position="66"/>
    </location>
</feature>
<evidence type="ECO:0000256" key="1">
    <source>
        <dbReference type="SAM" id="Phobius"/>
    </source>
</evidence>
<accession>A0A8I1FW75</accession>
<protein>
    <submittedName>
        <fullName evidence="2">Uncharacterized protein</fullName>
    </submittedName>
</protein>
<gene>
    <name evidence="2" type="ORF">JFT45_22055</name>
</gene>
<proteinExistence type="predicted"/>
<dbReference type="Proteomes" id="UP000658390">
    <property type="component" value="Unassembled WGS sequence"/>
</dbReference>
<organism evidence="2 3">
    <name type="scientific">Pseudomonas psychrophila</name>
    <dbReference type="NCBI Taxonomy" id="122355"/>
    <lineage>
        <taxon>Bacteria</taxon>
        <taxon>Pseudomonadati</taxon>
        <taxon>Pseudomonadota</taxon>
        <taxon>Gammaproteobacteria</taxon>
        <taxon>Pseudomonadales</taxon>
        <taxon>Pseudomonadaceae</taxon>
        <taxon>Pseudomonas</taxon>
    </lineage>
</organism>
<feature type="transmembrane region" description="Helical" evidence="1">
    <location>
        <begin position="20"/>
        <end position="38"/>
    </location>
</feature>
<keyword evidence="1" id="KW-0472">Membrane</keyword>
<keyword evidence="1" id="KW-1133">Transmembrane helix</keyword>
<evidence type="ECO:0000313" key="3">
    <source>
        <dbReference type="Proteomes" id="UP000658390"/>
    </source>
</evidence>
<reference evidence="2" key="1">
    <citation type="submission" date="2020-12" db="EMBL/GenBank/DDBJ databases">
        <title>Antibiotic resistance and phylogeny of Pseudomonas spp. isolated over three decades from chicken meat in the Norwegian food chain.</title>
        <authorList>
            <person name="Moen B."/>
        </authorList>
    </citation>
    <scope>NUCLEOTIDE SEQUENCE</scope>
    <source>
        <strain evidence="2">MF6762</strain>
    </source>
</reference>
<name>A0A8I1FW75_9PSED</name>